<dbReference type="InterPro" id="IPR006439">
    <property type="entry name" value="HAD-SF_hydro_IA"/>
</dbReference>
<feature type="domain" description="Riboflavin kinase" evidence="9">
    <location>
        <begin position="9"/>
        <end position="126"/>
    </location>
</feature>
<dbReference type="Gene3D" id="2.40.30.30">
    <property type="entry name" value="Riboflavin kinase-like"/>
    <property type="match status" value="1"/>
</dbReference>
<dbReference type="Pfam" id="PF13419">
    <property type="entry name" value="HAD_2"/>
    <property type="match status" value="1"/>
</dbReference>
<evidence type="ECO:0000313" key="10">
    <source>
        <dbReference type="EMBL" id="TWJ17811.1"/>
    </source>
</evidence>
<dbReference type="NCBIfam" id="TIGR01549">
    <property type="entry name" value="HAD-SF-IA-v1"/>
    <property type="match status" value="1"/>
</dbReference>
<accession>A0A562VJ12</accession>
<evidence type="ECO:0000256" key="6">
    <source>
        <dbReference type="ARBA" id="ARBA00022643"/>
    </source>
</evidence>
<dbReference type="NCBIfam" id="TIGR01509">
    <property type="entry name" value="HAD-SF-IA-v3"/>
    <property type="match status" value="1"/>
</dbReference>
<dbReference type="PANTHER" id="PTHR43434">
    <property type="entry name" value="PHOSPHOGLYCOLATE PHOSPHATASE"/>
    <property type="match status" value="1"/>
</dbReference>
<dbReference type="InterPro" id="IPR050155">
    <property type="entry name" value="HAD-like_hydrolase_sf"/>
</dbReference>
<comment type="caution">
    <text evidence="10">The sequence shown here is derived from an EMBL/GenBank/DDBJ whole genome shotgun (WGS) entry which is preliminary data.</text>
</comment>
<dbReference type="InterPro" id="IPR023465">
    <property type="entry name" value="Riboflavin_kinase_dom_sf"/>
</dbReference>
<evidence type="ECO:0000256" key="8">
    <source>
        <dbReference type="ARBA" id="ARBA00022741"/>
    </source>
</evidence>
<dbReference type="PRINTS" id="PR00413">
    <property type="entry name" value="HADHALOGNASE"/>
</dbReference>
<dbReference type="EMBL" id="VLLN01000019">
    <property type="protein sequence ID" value="TWJ17811.1"/>
    <property type="molecule type" value="Genomic_DNA"/>
</dbReference>
<protein>
    <recommendedName>
        <fullName evidence="4">phosphoglycolate phosphatase</fullName>
        <ecNumber evidence="4">3.1.3.18</ecNumber>
    </recommendedName>
</protein>
<dbReference type="SUPFAM" id="SSF56784">
    <property type="entry name" value="HAD-like"/>
    <property type="match status" value="1"/>
</dbReference>
<dbReference type="InterPro" id="IPR023214">
    <property type="entry name" value="HAD_sf"/>
</dbReference>
<dbReference type="InterPro" id="IPR036412">
    <property type="entry name" value="HAD-like_sf"/>
</dbReference>
<dbReference type="RefSeq" id="WP_145024055.1">
    <property type="nucleotide sequence ID" value="NZ_VLLN01000019.1"/>
</dbReference>
<keyword evidence="7" id="KW-0808">Transferase</keyword>
<comment type="catalytic activity">
    <reaction evidence="1">
        <text>2-phosphoglycolate + H2O = glycolate + phosphate</text>
        <dbReference type="Rhea" id="RHEA:14369"/>
        <dbReference type="ChEBI" id="CHEBI:15377"/>
        <dbReference type="ChEBI" id="CHEBI:29805"/>
        <dbReference type="ChEBI" id="CHEBI:43474"/>
        <dbReference type="ChEBI" id="CHEBI:58033"/>
        <dbReference type="EC" id="3.1.3.18"/>
    </reaction>
</comment>
<dbReference type="Gene3D" id="1.10.150.240">
    <property type="entry name" value="Putative phosphatase, domain 2"/>
    <property type="match status" value="1"/>
</dbReference>
<dbReference type="AlphaFoldDB" id="A0A562VJ12"/>
<gene>
    <name evidence="10" type="ORF">JN12_02930</name>
</gene>
<dbReference type="Proteomes" id="UP000319449">
    <property type="component" value="Unassembled WGS sequence"/>
</dbReference>
<dbReference type="InterPro" id="IPR041492">
    <property type="entry name" value="HAD_2"/>
</dbReference>
<dbReference type="InterPro" id="IPR023198">
    <property type="entry name" value="PGP-like_dom2"/>
</dbReference>
<evidence type="ECO:0000256" key="4">
    <source>
        <dbReference type="ARBA" id="ARBA00013078"/>
    </source>
</evidence>
<evidence type="ECO:0000256" key="3">
    <source>
        <dbReference type="ARBA" id="ARBA00006171"/>
    </source>
</evidence>
<dbReference type="SFLD" id="SFLDG01129">
    <property type="entry name" value="C1.5:_HAD__Beta-PGM__Phosphata"/>
    <property type="match status" value="1"/>
</dbReference>
<name>A0A562VJ12_9BACT</name>
<dbReference type="Pfam" id="PF01982">
    <property type="entry name" value="CTP-dep_RFKase"/>
    <property type="match status" value="1"/>
</dbReference>
<reference evidence="10 11" key="1">
    <citation type="submission" date="2019-07" db="EMBL/GenBank/DDBJ databases">
        <title>Genomic Encyclopedia of Archaeal and Bacterial Type Strains, Phase II (KMG-II): from individual species to whole genera.</title>
        <authorList>
            <person name="Goeker M."/>
        </authorList>
    </citation>
    <scope>NUCLEOTIDE SEQUENCE [LARGE SCALE GENOMIC DNA]</scope>
    <source>
        <strain evidence="10 11">ATCC BAA-1139</strain>
    </source>
</reference>
<dbReference type="GO" id="GO:0000166">
    <property type="term" value="F:nucleotide binding"/>
    <property type="evidence" value="ECO:0007669"/>
    <property type="project" value="UniProtKB-KW"/>
</dbReference>
<dbReference type="GO" id="GO:0008967">
    <property type="term" value="F:phosphoglycolate phosphatase activity"/>
    <property type="evidence" value="ECO:0007669"/>
    <property type="project" value="UniProtKB-EC"/>
</dbReference>
<comment type="similarity">
    <text evidence="3">Belongs to the HAD-like hydrolase superfamily. CbbY/CbbZ/Gph/YieH family.</text>
</comment>
<evidence type="ECO:0000256" key="1">
    <source>
        <dbReference type="ARBA" id="ARBA00000830"/>
    </source>
</evidence>
<keyword evidence="8" id="KW-0547">Nucleotide-binding</keyword>
<organism evidence="10 11">
    <name type="scientific">Geobacter argillaceus</name>
    <dbReference type="NCBI Taxonomy" id="345631"/>
    <lineage>
        <taxon>Bacteria</taxon>
        <taxon>Pseudomonadati</taxon>
        <taxon>Thermodesulfobacteriota</taxon>
        <taxon>Desulfuromonadia</taxon>
        <taxon>Geobacterales</taxon>
        <taxon>Geobacteraceae</taxon>
        <taxon>Geobacter</taxon>
    </lineage>
</organism>
<dbReference type="EC" id="3.1.3.18" evidence="4"/>
<keyword evidence="5" id="KW-0285">Flavoprotein</keyword>
<keyword evidence="11" id="KW-1185">Reference proteome</keyword>
<dbReference type="Gene3D" id="3.40.50.1000">
    <property type="entry name" value="HAD superfamily/HAD-like"/>
    <property type="match status" value="1"/>
</dbReference>
<dbReference type="InterPro" id="IPR023602">
    <property type="entry name" value="Riboflavin_kinase_CTP-dep"/>
</dbReference>
<dbReference type="PANTHER" id="PTHR43434:SF1">
    <property type="entry name" value="PHOSPHOGLYCOLATE PHOSPHATASE"/>
    <property type="match status" value="1"/>
</dbReference>
<dbReference type="OrthoDB" id="9792518at2"/>
<dbReference type="SFLD" id="SFLDG01135">
    <property type="entry name" value="C1.5.6:_HAD__Beta-PGM__Phospha"/>
    <property type="match status" value="1"/>
</dbReference>
<evidence type="ECO:0000256" key="2">
    <source>
        <dbReference type="ARBA" id="ARBA00004818"/>
    </source>
</evidence>
<evidence type="ECO:0000313" key="11">
    <source>
        <dbReference type="Proteomes" id="UP000319449"/>
    </source>
</evidence>
<dbReference type="GO" id="GO:0008531">
    <property type="term" value="F:riboflavin kinase activity"/>
    <property type="evidence" value="ECO:0007669"/>
    <property type="project" value="InterPro"/>
</dbReference>
<sequence length="352" mass="37320">MTVLEGNLVSGAGRAAEFLQLDWVRSQLMELVGIDPFPGTLNLALEDDTSLASWRQWRSMPGQALEPKEAGFCRARCYPVQVAGRIPAAVLLPAVADYPEDRVELVAALPIRRHLALGEAARLRVELCSPLAVRAVLFDLDGTLVDSVSAYIEVARGAAAPFGLKVTGEQVRTALATGGSFWKGIVPEGRTDVDAIAKGLSAHAAREWPRVLREHARLFDGLAQTLDALKTLGIMLGIVSGARPEVLELLRPDGILDRFDAVILGSDVSKAKPDPEGILKCLHQLGVAPTEALYVGDAPIDIQASRAAGVRVASVLTGAGDSAMLSAYGPDRLISSHVRLPAMVASPAAIDH</sequence>
<dbReference type="GO" id="GO:0006281">
    <property type="term" value="P:DNA repair"/>
    <property type="evidence" value="ECO:0007669"/>
    <property type="project" value="TreeGrafter"/>
</dbReference>
<comment type="pathway">
    <text evidence="2">Organic acid metabolism; glycolate biosynthesis; glycolate from 2-phosphoglycolate: step 1/1.</text>
</comment>
<dbReference type="SFLD" id="SFLDS00003">
    <property type="entry name" value="Haloacid_Dehalogenase"/>
    <property type="match status" value="1"/>
</dbReference>
<proteinExistence type="inferred from homology"/>
<evidence type="ECO:0000256" key="7">
    <source>
        <dbReference type="ARBA" id="ARBA00022679"/>
    </source>
</evidence>
<evidence type="ECO:0000259" key="9">
    <source>
        <dbReference type="Pfam" id="PF01982"/>
    </source>
</evidence>
<keyword evidence="6" id="KW-0288">FMN</keyword>
<evidence type="ECO:0000256" key="5">
    <source>
        <dbReference type="ARBA" id="ARBA00022630"/>
    </source>
</evidence>
<dbReference type="GO" id="GO:0009231">
    <property type="term" value="P:riboflavin biosynthetic process"/>
    <property type="evidence" value="ECO:0007669"/>
    <property type="project" value="InterPro"/>
</dbReference>
<dbReference type="SUPFAM" id="SSF82114">
    <property type="entry name" value="Riboflavin kinase-like"/>
    <property type="match status" value="1"/>
</dbReference>